<accession>A0A8J2UC78</accession>
<name>A0A8J2UC78_9BACT</name>
<reference evidence="1" key="2">
    <citation type="submission" date="2020-09" db="EMBL/GenBank/DDBJ databases">
        <authorList>
            <person name="Sun Q."/>
            <person name="Zhou Y."/>
        </authorList>
    </citation>
    <scope>NUCLEOTIDE SEQUENCE</scope>
    <source>
        <strain evidence="1">CGMCC 1.15448</strain>
    </source>
</reference>
<organism evidence="1 2">
    <name type="scientific">Puia dinghuensis</name>
    <dbReference type="NCBI Taxonomy" id="1792502"/>
    <lineage>
        <taxon>Bacteria</taxon>
        <taxon>Pseudomonadati</taxon>
        <taxon>Bacteroidota</taxon>
        <taxon>Chitinophagia</taxon>
        <taxon>Chitinophagales</taxon>
        <taxon>Chitinophagaceae</taxon>
        <taxon>Puia</taxon>
    </lineage>
</organism>
<dbReference type="RefSeq" id="WP_188931287.1">
    <property type="nucleotide sequence ID" value="NZ_BMJC01000002.1"/>
</dbReference>
<evidence type="ECO:0000313" key="2">
    <source>
        <dbReference type="Proteomes" id="UP000607559"/>
    </source>
</evidence>
<keyword evidence="2" id="KW-1185">Reference proteome</keyword>
<protein>
    <recommendedName>
        <fullName evidence="3">Transposase (putative) YhgA-like domain-containing protein</fullName>
    </recommendedName>
</protein>
<evidence type="ECO:0008006" key="3">
    <source>
        <dbReference type="Google" id="ProtNLM"/>
    </source>
</evidence>
<dbReference type="Proteomes" id="UP000607559">
    <property type="component" value="Unassembled WGS sequence"/>
</dbReference>
<dbReference type="AlphaFoldDB" id="A0A8J2UC78"/>
<comment type="caution">
    <text evidence="1">The sequence shown here is derived from an EMBL/GenBank/DDBJ whole genome shotgun (WGS) entry which is preliminary data.</text>
</comment>
<dbReference type="EMBL" id="BMJC01000002">
    <property type="protein sequence ID" value="GGA97569.1"/>
    <property type="molecule type" value="Genomic_DNA"/>
</dbReference>
<evidence type="ECO:0000313" key="1">
    <source>
        <dbReference type="EMBL" id="GGA97569.1"/>
    </source>
</evidence>
<gene>
    <name evidence="1" type="ORF">GCM10011511_21120</name>
</gene>
<sequence length="297" mass="34981">MQHNKDILWKGVLQWVLDDLLRFVFPDADQVFDLQKRFVYLDKELAELNPGPGKKTDVRYVDNLVKVFRKDGGEEWVLIHVEVQDITKAEDRPIFPERMFRYYYRCFDRHHKPVVAIAIFCGPDGNLLQGSYSYEFMNTRLQYDYNTLSVLDYSDEELAESNNPFAWVVLTAKNALLKGKNVDKKLLEGKLFIFRKLYENGIFEKKKLQAILKFLDKYVLFEKRETIRTFGKEVDKITGKKNTMDILSEIYAEEKTWAIVKNLLTKTTHTMEEIAALAEVPVDFVKEVRKSLRKQKK</sequence>
<proteinExistence type="predicted"/>
<reference evidence="1" key="1">
    <citation type="journal article" date="2014" name="Int. J. Syst. Evol. Microbiol.">
        <title>Complete genome sequence of Corynebacterium casei LMG S-19264T (=DSM 44701T), isolated from a smear-ripened cheese.</title>
        <authorList>
            <consortium name="US DOE Joint Genome Institute (JGI-PGF)"/>
            <person name="Walter F."/>
            <person name="Albersmeier A."/>
            <person name="Kalinowski J."/>
            <person name="Ruckert C."/>
        </authorList>
    </citation>
    <scope>NUCLEOTIDE SEQUENCE</scope>
    <source>
        <strain evidence="1">CGMCC 1.15448</strain>
    </source>
</reference>